<sequence length="555" mass="62871">MSDNVTSTPLLQTFLECGQCGGFSNISLFCKNCICSLCEDCGRRHGSEDRFIQHVVVVRTSEVLRLYGPAKIAEQCPVHKEKEISVYCDLCYVECCSSCLVEGHQSHPISTIEKKYLGAEKRLNDYSLKLSKEVRPILDRMEKQARAKFRQDDATARRVIDDINDFRKDVFQNLNKSFDSLISQVQQIPMKSNKRLNEIENAKDRVDLEIKNVDERVQRGSLDIIKFSSKTAESFIPENEDSVCTVPYFIPETNVVDVIKKSVGVINCVDEIRNDSYREIVKSVALVESKYFTEKKMLSSIIKVDNKSAWVMHSFNNRMYLYSDIGKIIKSVKINKCRGINDMAITRAGEAIFTCGDMQVRCLAVNGAVSILINTEPLPCEGICLTDTENIVLCMNDNREDIHVAIYSADGRNKLREIRGGGGKVSSLIRSPSRVVYNCQNLYVVNNGLNVVCLNEEDLVEWIYNGKEARLREYFFPSGICIDKYHNILITDLNNCCIHYLDRNGGLINVILTIDNIGPQKYRAISVNDYTGELWLGTSSGQIVIAEYLHTNKKK</sequence>
<keyword evidence="1" id="KW-0479">Metal-binding</keyword>
<accession>A0AA89CB19</accession>
<evidence type="ECO:0000313" key="3">
    <source>
        <dbReference type="EMBL" id="KAK3107644.1"/>
    </source>
</evidence>
<comment type="caution">
    <text evidence="3">The sequence shown here is derived from an EMBL/GenBank/DDBJ whole genome shotgun (WGS) entry which is preliminary data.</text>
</comment>
<dbReference type="InterPro" id="IPR000315">
    <property type="entry name" value="Znf_B-box"/>
</dbReference>
<evidence type="ECO:0000259" key="2">
    <source>
        <dbReference type="PROSITE" id="PS50119"/>
    </source>
</evidence>
<dbReference type="GO" id="GO:0008270">
    <property type="term" value="F:zinc ion binding"/>
    <property type="evidence" value="ECO:0007669"/>
    <property type="project" value="UniProtKB-KW"/>
</dbReference>
<dbReference type="Pfam" id="PF00643">
    <property type="entry name" value="zf-B_box"/>
    <property type="match status" value="1"/>
</dbReference>
<evidence type="ECO:0000313" key="4">
    <source>
        <dbReference type="Proteomes" id="UP001186944"/>
    </source>
</evidence>
<dbReference type="PANTHER" id="PTHR25462">
    <property type="entry name" value="BONUS, ISOFORM C-RELATED"/>
    <property type="match status" value="1"/>
</dbReference>
<feature type="domain" description="B box-type" evidence="2">
    <location>
        <begin position="71"/>
        <end position="112"/>
    </location>
</feature>
<proteinExistence type="predicted"/>
<gene>
    <name evidence="3" type="ORF">FSP39_019080</name>
</gene>
<dbReference type="CDD" id="cd19756">
    <property type="entry name" value="Bbox2"/>
    <property type="match status" value="1"/>
</dbReference>
<evidence type="ECO:0000256" key="1">
    <source>
        <dbReference type="PROSITE-ProRule" id="PRU00024"/>
    </source>
</evidence>
<dbReference type="AlphaFoldDB" id="A0AA89CB19"/>
<dbReference type="InterPro" id="IPR011042">
    <property type="entry name" value="6-blade_b-propeller_TolB-like"/>
</dbReference>
<keyword evidence="4" id="KW-1185">Reference proteome</keyword>
<dbReference type="Gene3D" id="2.120.10.30">
    <property type="entry name" value="TolB, C-terminal domain"/>
    <property type="match status" value="1"/>
</dbReference>
<dbReference type="PROSITE" id="PS50119">
    <property type="entry name" value="ZF_BBOX"/>
    <property type="match status" value="1"/>
</dbReference>
<dbReference type="SUPFAM" id="SSF101898">
    <property type="entry name" value="NHL repeat"/>
    <property type="match status" value="1"/>
</dbReference>
<dbReference type="GO" id="GO:0061630">
    <property type="term" value="F:ubiquitin protein ligase activity"/>
    <property type="evidence" value="ECO:0007669"/>
    <property type="project" value="TreeGrafter"/>
</dbReference>
<keyword evidence="1" id="KW-0862">Zinc</keyword>
<dbReference type="SUPFAM" id="SSF57845">
    <property type="entry name" value="B-box zinc-binding domain"/>
    <property type="match status" value="1"/>
</dbReference>
<keyword evidence="1" id="KW-0863">Zinc-finger</keyword>
<dbReference type="PANTHER" id="PTHR25462:SF296">
    <property type="entry name" value="MEIOTIC P26, ISOFORM F"/>
    <property type="match status" value="1"/>
</dbReference>
<dbReference type="EMBL" id="VSWD01000002">
    <property type="protein sequence ID" value="KAK3107644.1"/>
    <property type="molecule type" value="Genomic_DNA"/>
</dbReference>
<dbReference type="Gene3D" id="3.30.160.60">
    <property type="entry name" value="Classic Zinc Finger"/>
    <property type="match status" value="1"/>
</dbReference>
<dbReference type="InterPro" id="IPR047153">
    <property type="entry name" value="TRIM45/56/19-like"/>
</dbReference>
<dbReference type="Proteomes" id="UP001186944">
    <property type="component" value="Unassembled WGS sequence"/>
</dbReference>
<name>A0AA89CB19_PINIB</name>
<protein>
    <recommendedName>
        <fullName evidence="2">B box-type domain-containing protein</fullName>
    </recommendedName>
</protein>
<organism evidence="3 4">
    <name type="scientific">Pinctada imbricata</name>
    <name type="common">Atlantic pearl-oyster</name>
    <name type="synonym">Pinctada martensii</name>
    <dbReference type="NCBI Taxonomy" id="66713"/>
    <lineage>
        <taxon>Eukaryota</taxon>
        <taxon>Metazoa</taxon>
        <taxon>Spiralia</taxon>
        <taxon>Lophotrochozoa</taxon>
        <taxon>Mollusca</taxon>
        <taxon>Bivalvia</taxon>
        <taxon>Autobranchia</taxon>
        <taxon>Pteriomorphia</taxon>
        <taxon>Pterioida</taxon>
        <taxon>Pterioidea</taxon>
        <taxon>Pteriidae</taxon>
        <taxon>Pinctada</taxon>
    </lineage>
</organism>
<reference evidence="3" key="1">
    <citation type="submission" date="2019-08" db="EMBL/GenBank/DDBJ databases">
        <title>The improved chromosome-level genome for the pearl oyster Pinctada fucata martensii using PacBio sequencing and Hi-C.</title>
        <authorList>
            <person name="Zheng Z."/>
        </authorList>
    </citation>
    <scope>NUCLEOTIDE SEQUENCE</scope>
    <source>
        <strain evidence="3">ZZ-2019</strain>
        <tissue evidence="3">Adductor muscle</tissue>
    </source>
</reference>